<keyword evidence="2" id="KW-0285">Flavoprotein</keyword>
<dbReference type="Pfam" id="PF05199">
    <property type="entry name" value="GMC_oxred_C"/>
    <property type="match status" value="1"/>
</dbReference>
<dbReference type="SUPFAM" id="SSF54373">
    <property type="entry name" value="FAD-linked reductases, C-terminal domain"/>
    <property type="match status" value="1"/>
</dbReference>
<evidence type="ECO:0000259" key="3">
    <source>
        <dbReference type="PROSITE" id="PS00624"/>
    </source>
</evidence>
<dbReference type="PANTHER" id="PTHR11552">
    <property type="entry name" value="GLUCOSE-METHANOL-CHOLINE GMC OXIDOREDUCTASE"/>
    <property type="match status" value="1"/>
</dbReference>
<feature type="domain" description="Glucose-methanol-choline oxidoreductase N-terminal" evidence="3">
    <location>
        <begin position="81"/>
        <end position="95"/>
    </location>
</feature>
<proteinExistence type="inferred from homology"/>
<dbReference type="SUPFAM" id="SSF51905">
    <property type="entry name" value="FAD/NAD(P)-binding domain"/>
    <property type="match status" value="1"/>
</dbReference>
<dbReference type="Pfam" id="PF00732">
    <property type="entry name" value="GMC_oxred_N"/>
    <property type="match status" value="1"/>
</dbReference>
<comment type="cofactor">
    <cofactor evidence="2">
        <name>FAD</name>
        <dbReference type="ChEBI" id="CHEBI:57692"/>
    </cofactor>
</comment>
<reference evidence="4 5" key="1">
    <citation type="submission" date="2018-06" db="EMBL/GenBank/DDBJ databases">
        <title>Complete Genomes of Monosporascus.</title>
        <authorList>
            <person name="Robinson A.J."/>
            <person name="Natvig D.O."/>
        </authorList>
    </citation>
    <scope>NUCLEOTIDE SEQUENCE [LARGE SCALE GENOMIC DNA]</scope>
    <source>
        <strain evidence="4 5">CBS 110550</strain>
    </source>
</reference>
<dbReference type="AlphaFoldDB" id="A0A4Q4T001"/>
<feature type="binding site" evidence="2">
    <location>
        <begin position="398"/>
        <end position="399"/>
    </location>
    <ligand>
        <name>FAD</name>
        <dbReference type="ChEBI" id="CHEBI:57692"/>
    </ligand>
</feature>
<feature type="binding site" evidence="2">
    <location>
        <position position="38"/>
    </location>
    <ligand>
        <name>FAD</name>
        <dbReference type="ChEBI" id="CHEBI:57692"/>
    </ligand>
</feature>
<dbReference type="EMBL" id="QJNU01000704">
    <property type="protein sequence ID" value="RYO88994.1"/>
    <property type="molecule type" value="Genomic_DNA"/>
</dbReference>
<dbReference type="PROSITE" id="PS00624">
    <property type="entry name" value="GMC_OXRED_2"/>
    <property type="match status" value="1"/>
</dbReference>
<keyword evidence="5" id="KW-1185">Reference proteome</keyword>
<protein>
    <recommendedName>
        <fullName evidence="3">Glucose-methanol-choline oxidoreductase N-terminal domain-containing protein</fullName>
    </recommendedName>
</protein>
<dbReference type="Proteomes" id="UP000293360">
    <property type="component" value="Unassembled WGS sequence"/>
</dbReference>
<keyword evidence="2" id="KW-0274">FAD</keyword>
<dbReference type="GO" id="GO:0016614">
    <property type="term" value="F:oxidoreductase activity, acting on CH-OH group of donors"/>
    <property type="evidence" value="ECO:0007669"/>
    <property type="project" value="InterPro"/>
</dbReference>
<sequence>MTPESVQPISKQRIFVGSAYLGTARSRTNLTIWIQALVDKVVFDAMIRDKDGDIVAIGVQYTKNGETSIVHARKEVIVSAGTFHSPKILELSGIGDADLLRSLGIDVVIDNPHVGENLQTHPYCTMAFEVRDQEGFQTMDGLIRQDPSTIKAAMESYQKQQEGPFTKSGLNATAHLPLPSYLMSTDGKTELDKVFKQSCEGAEPGKTTAAFAKAYEKFVHSVMSSPTEASVLYYSFPGFAMIEGEGGMADIPPGSKNWFTAATLLAHALSRGSTHITSASSSSLGLTVDPKCLSHPFDVEVLARHVQQLETISKTEPLASHLVRDGRHLPSSNNLSNLDEARDLVRQKAVAAHHYSDTCSMMPRELGGVVDEQLRVHWCKNLRVCDFSIAPLMTRCNPQATVYGIAEHGARIIKSSS</sequence>
<accession>A0A4Q4T001</accession>
<dbReference type="OrthoDB" id="269227at2759"/>
<dbReference type="InterPro" id="IPR012132">
    <property type="entry name" value="GMC_OxRdtase"/>
</dbReference>
<dbReference type="PANTHER" id="PTHR11552:SF210">
    <property type="entry name" value="GLUCOSE-METHANOL-CHOLINE OXIDOREDUCTASE N-TERMINAL DOMAIN-CONTAINING PROTEIN-RELATED"/>
    <property type="match status" value="1"/>
</dbReference>
<evidence type="ECO:0000313" key="4">
    <source>
        <dbReference type="EMBL" id="RYO88994.1"/>
    </source>
</evidence>
<gene>
    <name evidence="4" type="ORF">DL764_008640</name>
</gene>
<dbReference type="Gene3D" id="3.50.50.60">
    <property type="entry name" value="FAD/NAD(P)-binding domain"/>
    <property type="match status" value="1"/>
</dbReference>
<evidence type="ECO:0000256" key="1">
    <source>
        <dbReference type="ARBA" id="ARBA00010790"/>
    </source>
</evidence>
<dbReference type="InterPro" id="IPR036188">
    <property type="entry name" value="FAD/NAD-bd_sf"/>
</dbReference>
<organism evidence="4 5">
    <name type="scientific">Monosporascus ibericus</name>
    <dbReference type="NCBI Taxonomy" id="155417"/>
    <lineage>
        <taxon>Eukaryota</taxon>
        <taxon>Fungi</taxon>
        <taxon>Dikarya</taxon>
        <taxon>Ascomycota</taxon>
        <taxon>Pezizomycotina</taxon>
        <taxon>Sordariomycetes</taxon>
        <taxon>Xylariomycetidae</taxon>
        <taxon>Xylariales</taxon>
        <taxon>Xylariales incertae sedis</taxon>
        <taxon>Monosporascus</taxon>
    </lineage>
</organism>
<dbReference type="Gene3D" id="3.30.560.10">
    <property type="entry name" value="Glucose Oxidase, domain 3"/>
    <property type="match status" value="1"/>
</dbReference>
<comment type="caution">
    <text evidence="4">The sequence shown here is derived from an EMBL/GenBank/DDBJ whole genome shotgun (WGS) entry which is preliminary data.</text>
</comment>
<dbReference type="GO" id="GO:0050660">
    <property type="term" value="F:flavin adenine dinucleotide binding"/>
    <property type="evidence" value="ECO:0007669"/>
    <property type="project" value="InterPro"/>
</dbReference>
<dbReference type="InterPro" id="IPR007867">
    <property type="entry name" value="GMC_OxRtase_C"/>
</dbReference>
<dbReference type="PIRSF" id="PIRSF000137">
    <property type="entry name" value="Alcohol_oxidase"/>
    <property type="match status" value="1"/>
</dbReference>
<dbReference type="STRING" id="155417.A0A4Q4T001"/>
<name>A0A4Q4T001_9PEZI</name>
<comment type="similarity">
    <text evidence="1">Belongs to the GMC oxidoreductase family.</text>
</comment>
<evidence type="ECO:0000256" key="2">
    <source>
        <dbReference type="PIRSR" id="PIRSR000137-2"/>
    </source>
</evidence>
<evidence type="ECO:0000313" key="5">
    <source>
        <dbReference type="Proteomes" id="UP000293360"/>
    </source>
</evidence>
<dbReference type="InterPro" id="IPR000172">
    <property type="entry name" value="GMC_OxRdtase_N"/>
</dbReference>